<dbReference type="EMBL" id="MN688676">
    <property type="protein sequence ID" value="QIZ31206.1"/>
    <property type="molecule type" value="Genomic_DNA"/>
</dbReference>
<name>A0A6H1QWL3_9PHYC</name>
<accession>A0A6H1QWL3</accession>
<gene>
    <name evidence="1" type="ORF">orf00219</name>
</gene>
<protein>
    <submittedName>
        <fullName evidence="1">Uncharacterized protein</fullName>
    </submittedName>
</protein>
<proteinExistence type="predicted"/>
<organism evidence="1">
    <name type="scientific">Ostreococcus mediterraneus virus 2</name>
    <dbReference type="NCBI Taxonomy" id="2726183"/>
    <lineage>
        <taxon>Viruses</taxon>
        <taxon>Varidnaviria</taxon>
        <taxon>Bamfordvirae</taxon>
        <taxon>Nucleocytoviricota</taxon>
        <taxon>Megaviricetes</taxon>
        <taxon>Algavirales</taxon>
        <taxon>Phycodnaviridae</taxon>
        <taxon>Prasinovirus</taxon>
    </lineage>
</organism>
<evidence type="ECO:0000313" key="1">
    <source>
        <dbReference type="EMBL" id="QIZ31206.1"/>
    </source>
</evidence>
<reference evidence="1" key="1">
    <citation type="journal article" date="2020" name="Sci. Adv.">
        <title>Virus-host coexistence in phytoplankton through the genomic lens.</title>
        <authorList>
            <person name="Yau S."/>
            <person name="Krasovec M."/>
            <person name="Benites L.F."/>
            <person name="Rombauts S."/>
            <person name="Groussin M."/>
            <person name="Vancaester E."/>
            <person name="Aury J.M."/>
            <person name="Derelle E."/>
            <person name="Desdevises Y."/>
            <person name="Escande M.L."/>
            <person name="Grimsley N."/>
            <person name="Guy J."/>
            <person name="Moreau H."/>
            <person name="Sanchez-Brosseau S."/>
            <person name="van de Peer Y."/>
            <person name="Vandepoele K."/>
            <person name="Gourbiere S."/>
            <person name="Piganeau G."/>
        </authorList>
    </citation>
    <scope>NUCLEOTIDE SEQUENCE</scope>
    <source>
        <strain evidence="1">OmV2</strain>
    </source>
</reference>
<sequence>MKICTIVTTRSKSCSVKTLHTILKLNIHCIQNNVQNEIVYVNDDPFEKVEMIQKCLTRCDRLFFIDFGIGVDENSITQIFENHEGIGALVFPGVKEGIDWGLFRHKVKAGSTEPVSQMGLNFDTEVGKKISNDIYSVVNTEAKSWVMFSKNIIKNSKDKKGNVNLHVKIFEKLKERGVKIYAFTAAKLVMTYPHECISNILSAAGVKTN</sequence>